<dbReference type="EMBL" id="CP008726">
    <property type="protein sequence ID" value="AIO68401.1"/>
    <property type="molecule type" value="Genomic_DNA"/>
</dbReference>
<sequence length="228" mass="26704">MNHDTRRLVDAVLARHEPRSIDDVLRFVPSRMCHITQEPDVFRTYPPVVMRLGFPREQWAEHEATYARYRDEIIPSHSLDDYLRAFLEPDAPRLPCFCAEMTDVTGALVSTLLGRRVYGIRNIYVNYLYLPQRWHCINAIVADGRIRYFDSSAYRQVFDKSRRKFLAPDELAGFDRADVEPRFIVGDKWLQSEPFARSISLDGHAIRDTFHPNPLDASKPDEFLRIYE</sequence>
<accession>A0AAI8FP97</accession>
<evidence type="ECO:0000313" key="2">
    <source>
        <dbReference type="Proteomes" id="UP000029424"/>
    </source>
</evidence>
<dbReference type="Proteomes" id="UP000029424">
    <property type="component" value="Chromosome 1"/>
</dbReference>
<dbReference type="RefSeq" id="WP_010105600.1">
    <property type="nucleotide sequence ID" value="NZ_CP008726.1"/>
</dbReference>
<protein>
    <submittedName>
        <fullName evidence="1">Uncharacterized protein</fullName>
    </submittedName>
</protein>
<gene>
    <name evidence="1" type="ORF">DM82_2182</name>
</gene>
<reference evidence="1 2" key="1">
    <citation type="submission" date="2014-06" db="EMBL/GenBank/DDBJ databases">
        <authorList>
            <person name="Bishop-Lilly K.A."/>
            <person name="Broomall S.M."/>
            <person name="Chain P.S."/>
            <person name="Chertkov O."/>
            <person name="Coyne S.R."/>
            <person name="Daligault H.E."/>
            <person name="Davenport K.W."/>
            <person name="Erkkila T."/>
            <person name="Frey K.G."/>
            <person name="Gibbons H.S."/>
            <person name="Gu W."/>
            <person name="Jaissle J."/>
            <person name="Johnson S.L."/>
            <person name="Koroleva G.I."/>
            <person name="Ladner J.T."/>
            <person name="Lo C.-C."/>
            <person name="Minogue T.D."/>
            <person name="Munk C."/>
            <person name="Palacios G.F."/>
            <person name="Redden C.L."/>
            <person name="Rosenzweig C.N."/>
            <person name="Scholz M.B."/>
            <person name="Teshima H."/>
            <person name="Xu Y."/>
        </authorList>
    </citation>
    <scope>NUCLEOTIDE SEQUENCE [LARGE SCALE GENOMIC DNA]</scope>
    <source>
        <strain evidence="1 2">EO147</strain>
    </source>
</reference>
<evidence type="ECO:0000313" key="1">
    <source>
        <dbReference type="EMBL" id="AIO68401.1"/>
    </source>
</evidence>
<dbReference type="KEGG" id="bok:DM82_2182"/>
<dbReference type="AlphaFoldDB" id="A0AAI8FP97"/>
<proteinExistence type="predicted"/>
<keyword evidence="2" id="KW-1185">Reference proteome</keyword>
<organism evidence="1 2">
    <name type="scientific">Burkholderia oklahomensis</name>
    <dbReference type="NCBI Taxonomy" id="342113"/>
    <lineage>
        <taxon>Bacteria</taxon>
        <taxon>Pseudomonadati</taxon>
        <taxon>Pseudomonadota</taxon>
        <taxon>Betaproteobacteria</taxon>
        <taxon>Burkholderiales</taxon>
        <taxon>Burkholderiaceae</taxon>
        <taxon>Burkholderia</taxon>
        <taxon>pseudomallei group</taxon>
    </lineage>
</organism>
<name>A0AAI8FP97_9BURK</name>